<feature type="transmembrane region" description="Helical" evidence="6">
    <location>
        <begin position="136"/>
        <end position="154"/>
    </location>
</feature>
<comment type="subcellular location">
    <subcellularLocation>
        <location evidence="1">Endomembrane system</location>
        <topology evidence="1">Multi-pass membrane protein</topology>
    </subcellularLocation>
</comment>
<dbReference type="AlphaFoldDB" id="A0A835CLA5"/>
<name>A0A835CLA5_APHGI</name>
<dbReference type="Proteomes" id="UP000639338">
    <property type="component" value="Unassembled WGS sequence"/>
</dbReference>
<evidence type="ECO:0000256" key="6">
    <source>
        <dbReference type="SAM" id="Phobius"/>
    </source>
</evidence>
<keyword evidence="2" id="KW-0813">Transport</keyword>
<feature type="transmembrane region" description="Helical" evidence="6">
    <location>
        <begin position="41"/>
        <end position="64"/>
    </location>
</feature>
<dbReference type="InterPro" id="IPR011701">
    <property type="entry name" value="MFS"/>
</dbReference>
<reference evidence="7 8" key="1">
    <citation type="submission" date="2020-08" db="EMBL/GenBank/DDBJ databases">
        <title>Aphidius gifuensis genome sequencing and assembly.</title>
        <authorList>
            <person name="Du Z."/>
        </authorList>
    </citation>
    <scope>NUCLEOTIDE SEQUENCE [LARGE SCALE GENOMIC DNA]</scope>
    <source>
        <strain evidence="7">YNYX2018</strain>
        <tissue evidence="7">Adults</tissue>
    </source>
</reference>
<comment type="caution">
    <text evidence="7">The sequence shown here is derived from an EMBL/GenBank/DDBJ whole genome shotgun (WGS) entry which is preliminary data.</text>
</comment>
<dbReference type="SUPFAM" id="SSF103473">
    <property type="entry name" value="MFS general substrate transporter"/>
    <property type="match status" value="1"/>
</dbReference>
<evidence type="ECO:0000256" key="5">
    <source>
        <dbReference type="ARBA" id="ARBA00023136"/>
    </source>
</evidence>
<dbReference type="GO" id="GO:0005765">
    <property type="term" value="C:lysosomal membrane"/>
    <property type="evidence" value="ECO:0007669"/>
    <property type="project" value="TreeGrafter"/>
</dbReference>
<keyword evidence="4 6" id="KW-1133">Transmembrane helix</keyword>
<gene>
    <name evidence="7" type="ORF">HCN44_001794</name>
</gene>
<dbReference type="GO" id="GO:0022857">
    <property type="term" value="F:transmembrane transporter activity"/>
    <property type="evidence" value="ECO:0007669"/>
    <property type="project" value="InterPro"/>
</dbReference>
<dbReference type="InterPro" id="IPR036259">
    <property type="entry name" value="MFS_trans_sf"/>
</dbReference>
<evidence type="ECO:0000256" key="4">
    <source>
        <dbReference type="ARBA" id="ARBA00022989"/>
    </source>
</evidence>
<dbReference type="PANTHER" id="PTHR23510:SF3">
    <property type="entry name" value="MAJOR FACILITATOR SUPERFAMILY DOMAIN-CONTAINING PROTEIN 8"/>
    <property type="match status" value="1"/>
</dbReference>
<dbReference type="EMBL" id="JACMRX010000020">
    <property type="protein sequence ID" value="KAF7987139.1"/>
    <property type="molecule type" value="Genomic_DNA"/>
</dbReference>
<accession>A0A835CLA5</accession>
<dbReference type="GO" id="GO:0012505">
    <property type="term" value="C:endomembrane system"/>
    <property type="evidence" value="ECO:0007669"/>
    <property type="project" value="UniProtKB-SubCell"/>
</dbReference>
<dbReference type="PANTHER" id="PTHR23510">
    <property type="entry name" value="INNER MEMBRANE TRANSPORT PROTEIN YAJR"/>
    <property type="match status" value="1"/>
</dbReference>
<evidence type="ECO:0000256" key="1">
    <source>
        <dbReference type="ARBA" id="ARBA00004127"/>
    </source>
</evidence>
<dbReference type="Pfam" id="PF07690">
    <property type="entry name" value="MFS_1"/>
    <property type="match status" value="1"/>
</dbReference>
<dbReference type="Gene3D" id="1.20.1250.20">
    <property type="entry name" value="MFS general substrate transporter like domains"/>
    <property type="match status" value="1"/>
</dbReference>
<organism evidence="7 8">
    <name type="scientific">Aphidius gifuensis</name>
    <name type="common">Parasitoid wasp</name>
    <dbReference type="NCBI Taxonomy" id="684658"/>
    <lineage>
        <taxon>Eukaryota</taxon>
        <taxon>Metazoa</taxon>
        <taxon>Ecdysozoa</taxon>
        <taxon>Arthropoda</taxon>
        <taxon>Hexapoda</taxon>
        <taxon>Insecta</taxon>
        <taxon>Pterygota</taxon>
        <taxon>Neoptera</taxon>
        <taxon>Endopterygota</taxon>
        <taxon>Hymenoptera</taxon>
        <taxon>Apocrita</taxon>
        <taxon>Ichneumonoidea</taxon>
        <taxon>Braconidae</taxon>
        <taxon>Aphidiinae</taxon>
        <taxon>Aphidius</taxon>
    </lineage>
</organism>
<proteinExistence type="predicted"/>
<evidence type="ECO:0000256" key="3">
    <source>
        <dbReference type="ARBA" id="ARBA00022692"/>
    </source>
</evidence>
<evidence type="ECO:0000256" key="2">
    <source>
        <dbReference type="ARBA" id="ARBA00022448"/>
    </source>
</evidence>
<evidence type="ECO:0000313" key="7">
    <source>
        <dbReference type="EMBL" id="KAF7987139.1"/>
    </source>
</evidence>
<protein>
    <submittedName>
        <fullName evidence="7">Uncharacterized protein</fullName>
    </submittedName>
</protein>
<sequence length="157" mass="17721">MDFIKKKLFKRENQVAIDDNLKTWTEKYERKKLDRQADKRFWSYVVAANPLGAMLFALLIGWWGNIRGSPTLPMIVTLSLFVISLSFYSLLDVSPIDNKKYYMIATRFFVGVSAANIAVARAYLSAATKTSERTHAVSMLALAQVIGFAIGQVIQSF</sequence>
<feature type="transmembrane region" description="Helical" evidence="6">
    <location>
        <begin position="102"/>
        <end position="124"/>
    </location>
</feature>
<dbReference type="InterPro" id="IPR051068">
    <property type="entry name" value="MFS_Domain-Containing_Protein"/>
</dbReference>
<feature type="transmembrane region" description="Helical" evidence="6">
    <location>
        <begin position="70"/>
        <end position="90"/>
    </location>
</feature>
<keyword evidence="8" id="KW-1185">Reference proteome</keyword>
<keyword evidence="3 6" id="KW-0812">Transmembrane</keyword>
<keyword evidence="5 6" id="KW-0472">Membrane</keyword>
<evidence type="ECO:0000313" key="8">
    <source>
        <dbReference type="Proteomes" id="UP000639338"/>
    </source>
</evidence>
<dbReference type="OrthoDB" id="370281at2759"/>